<gene>
    <name evidence="2" type="ORF">AX660_17350</name>
</gene>
<evidence type="ECO:0000313" key="3">
    <source>
        <dbReference type="Proteomes" id="UP000070299"/>
    </source>
</evidence>
<protein>
    <recommendedName>
        <fullName evidence="4">Prepilin-type N-terminal cleavage/methylation domain-containing protein</fullName>
    </recommendedName>
</protein>
<dbReference type="InterPro" id="IPR012902">
    <property type="entry name" value="N_methyl_site"/>
</dbReference>
<keyword evidence="1" id="KW-0812">Transmembrane</keyword>
<dbReference type="EMBL" id="LSNE01000007">
    <property type="protein sequence ID" value="KXI28151.1"/>
    <property type="molecule type" value="Genomic_DNA"/>
</dbReference>
<dbReference type="AlphaFoldDB" id="A0A135ZYU3"/>
<dbReference type="PROSITE" id="PS00409">
    <property type="entry name" value="PROKAR_NTER_METHYL"/>
    <property type="match status" value="1"/>
</dbReference>
<evidence type="ECO:0000313" key="2">
    <source>
        <dbReference type="EMBL" id="KXI28151.1"/>
    </source>
</evidence>
<accession>A0A135ZYU3</accession>
<dbReference type="STRING" id="1799789.AX660_17350"/>
<evidence type="ECO:0008006" key="4">
    <source>
        <dbReference type="Google" id="ProtNLM"/>
    </source>
</evidence>
<dbReference type="OrthoDB" id="6290233at2"/>
<dbReference type="Proteomes" id="UP000070299">
    <property type="component" value="Unassembled WGS sequence"/>
</dbReference>
<proteinExistence type="predicted"/>
<feature type="transmembrane region" description="Helical" evidence="1">
    <location>
        <begin position="12"/>
        <end position="31"/>
    </location>
</feature>
<keyword evidence="1" id="KW-1133">Transmembrane helix</keyword>
<dbReference type="RefSeq" id="WP_068378179.1">
    <property type="nucleotide sequence ID" value="NZ_LSNE01000007.1"/>
</dbReference>
<name>A0A135ZYU3_9ALTE</name>
<dbReference type="Pfam" id="PF07963">
    <property type="entry name" value="N_methyl"/>
    <property type="match status" value="1"/>
</dbReference>
<comment type="caution">
    <text evidence="2">The sequence shown here is derived from an EMBL/GenBank/DDBJ whole genome shotgun (WGS) entry which is preliminary data.</text>
</comment>
<reference evidence="3" key="1">
    <citation type="submission" date="2016-02" db="EMBL/GenBank/DDBJ databases">
        <authorList>
            <person name="Schultz-Johansen M."/>
            <person name="Glaring M.A."/>
            <person name="Bech P.K."/>
            <person name="Stougaard P."/>
        </authorList>
    </citation>
    <scope>NUCLEOTIDE SEQUENCE [LARGE SCALE GENOMIC DNA]</scope>
    <source>
        <strain evidence="3">S66</strain>
    </source>
</reference>
<organism evidence="2 3">
    <name type="scientific">Paraglaciecola hydrolytica</name>
    <dbReference type="NCBI Taxonomy" id="1799789"/>
    <lineage>
        <taxon>Bacteria</taxon>
        <taxon>Pseudomonadati</taxon>
        <taxon>Pseudomonadota</taxon>
        <taxon>Gammaproteobacteria</taxon>
        <taxon>Alteromonadales</taxon>
        <taxon>Alteromonadaceae</taxon>
        <taxon>Paraglaciecola</taxon>
    </lineage>
</organism>
<keyword evidence="3" id="KW-1185">Reference proteome</keyword>
<keyword evidence="1" id="KW-0472">Membrane</keyword>
<sequence>MRHNHKGMTLIEVLIASTILFMVISAVTMIVRTNVLYQQRLEIQLDDSYSMDSVLDEINYYLEYTDQVTGTALIGRNSYEWSAEMLEKKPVVSSLDASVADENHDRGFLLIYQVSIRNLRKTFRPKYYTKLVWRQN</sequence>
<evidence type="ECO:0000256" key="1">
    <source>
        <dbReference type="SAM" id="Phobius"/>
    </source>
</evidence>